<keyword evidence="1" id="KW-0472">Membrane</keyword>
<comment type="caution">
    <text evidence="2">The sequence shown here is derived from an EMBL/GenBank/DDBJ whole genome shotgun (WGS) entry which is preliminary data.</text>
</comment>
<evidence type="ECO:0000256" key="1">
    <source>
        <dbReference type="SAM" id="Phobius"/>
    </source>
</evidence>
<protein>
    <submittedName>
        <fullName evidence="2">Uncharacterized protein</fullName>
    </submittedName>
</protein>
<gene>
    <name evidence="2" type="ORF">G3T61_17860</name>
</gene>
<keyword evidence="1" id="KW-0812">Transmembrane</keyword>
<dbReference type="EMBL" id="JAAGVX010000025">
    <property type="protein sequence ID" value="NEM96034.1"/>
    <property type="molecule type" value="Genomic_DNA"/>
</dbReference>
<dbReference type="AlphaFoldDB" id="A0A6B3LRB7"/>
<reference evidence="2" key="1">
    <citation type="submission" date="2020-02" db="EMBL/GenBank/DDBJ databases">
        <title>Genome Announcements.</title>
        <authorList>
            <person name="Abdulabbas H.T."/>
            <person name="Bunyan I.A."/>
            <person name="Abdul-Lateef L.A."/>
        </authorList>
    </citation>
    <scope>NUCLEOTIDE SEQUENCE</scope>
    <source>
        <strain evidence="2">NAG1</strain>
    </source>
</reference>
<evidence type="ECO:0000313" key="2">
    <source>
        <dbReference type="EMBL" id="NEM96034.1"/>
    </source>
</evidence>
<name>A0A6B3LRB7_VIBCL</name>
<dbReference type="RefSeq" id="WP_142736752.1">
    <property type="nucleotide sequence ID" value="NZ_JAAGVX010000025.1"/>
</dbReference>
<proteinExistence type="predicted"/>
<sequence length="109" mass="11640">MKLYVEEKVGSRPTGGKLYLDKIAPTKKDLAELLGSKEFFINDEKYFVSQVKAEKTSDAAALGMVLGGALGLIGGVYGVMAGGALGGVLGKDADIKEREKVDKFNRSRL</sequence>
<accession>A0A6B3LRB7</accession>
<keyword evidence="1" id="KW-1133">Transmembrane helix</keyword>
<organism evidence="2">
    <name type="scientific">Vibrio cholerae</name>
    <dbReference type="NCBI Taxonomy" id="666"/>
    <lineage>
        <taxon>Bacteria</taxon>
        <taxon>Pseudomonadati</taxon>
        <taxon>Pseudomonadota</taxon>
        <taxon>Gammaproteobacteria</taxon>
        <taxon>Vibrionales</taxon>
        <taxon>Vibrionaceae</taxon>
        <taxon>Vibrio</taxon>
    </lineage>
</organism>
<feature type="transmembrane region" description="Helical" evidence="1">
    <location>
        <begin position="59"/>
        <end position="80"/>
    </location>
</feature>